<feature type="coiled-coil region" evidence="1">
    <location>
        <begin position="112"/>
        <end position="158"/>
    </location>
</feature>
<dbReference type="AlphaFoldDB" id="A0A813GAA5"/>
<evidence type="ECO:0000256" key="2">
    <source>
        <dbReference type="SAM" id="MobiDB-lite"/>
    </source>
</evidence>
<proteinExistence type="predicted"/>
<evidence type="ECO:0000313" key="3">
    <source>
        <dbReference type="EMBL" id="CAE8621862.1"/>
    </source>
</evidence>
<evidence type="ECO:0000313" key="4">
    <source>
        <dbReference type="Proteomes" id="UP000654075"/>
    </source>
</evidence>
<accession>A0A813GAA5</accession>
<evidence type="ECO:0000256" key="1">
    <source>
        <dbReference type="SAM" id="Coils"/>
    </source>
</evidence>
<reference evidence="3" key="1">
    <citation type="submission" date="2021-02" db="EMBL/GenBank/DDBJ databases">
        <authorList>
            <person name="Dougan E. K."/>
            <person name="Rhodes N."/>
            <person name="Thang M."/>
            <person name="Chan C."/>
        </authorList>
    </citation>
    <scope>NUCLEOTIDE SEQUENCE</scope>
</reference>
<protein>
    <submittedName>
        <fullName evidence="3">Uncharacterized protein</fullName>
    </submittedName>
</protein>
<comment type="caution">
    <text evidence="3">The sequence shown here is derived from an EMBL/GenBank/DDBJ whole genome shotgun (WGS) entry which is preliminary data.</text>
</comment>
<feature type="region of interest" description="Disordered" evidence="2">
    <location>
        <begin position="274"/>
        <end position="293"/>
    </location>
</feature>
<keyword evidence="1" id="KW-0175">Coiled coil</keyword>
<gene>
    <name evidence="3" type="ORF">PGLA1383_LOCUS39380</name>
</gene>
<organism evidence="3 4">
    <name type="scientific">Polarella glacialis</name>
    <name type="common">Dinoflagellate</name>
    <dbReference type="NCBI Taxonomy" id="89957"/>
    <lineage>
        <taxon>Eukaryota</taxon>
        <taxon>Sar</taxon>
        <taxon>Alveolata</taxon>
        <taxon>Dinophyceae</taxon>
        <taxon>Suessiales</taxon>
        <taxon>Suessiaceae</taxon>
        <taxon>Polarella</taxon>
    </lineage>
</organism>
<keyword evidence="4" id="KW-1185">Reference proteome</keyword>
<sequence length="515" mass="56145">MPLKSGHAVLEEERTAPTKQELGGVLLGGGDELRELEAASLAEAAAASSCQEAQHIAFDLLQQVDELDRRCQDVEWLLQERKSVHSNARLRWEGEEAAWQTLCADAEEASAAACARRAASEARRAAAELQVRDLRASLQDTENEVARLHSVQSALEAKRLQTAEGAREAMAEFRSSGEEDAEPPQAPGARDMLLQDLAVLSRVAITEQICKLTAAMFLATIEAATVRRFNMISASQAGTMSMIAHFRLAGFASPEDASAVRELYWAAEAQRSGICPEDSSSWPKGRGQASQRSGRGVLRLTSLPELDESPVFRRIAEDLQEALCEMFQCPLWRVARGRKIVSLLNFPSGAADLSEWDIPHDDWHTDSNTDSSITPSDPTQLFAFLYPERVAPACGGTVMMEGSVRRAQKLVRDEESEGTAATGFGKGLKLALATDPWAHALFSQGRPDERAAHFMGEGGEGLRVVELIGSAGDLVLWAAAKLRAEMVRLECIEARELCRQAVTRLSVRQRCPAPS</sequence>
<dbReference type="Proteomes" id="UP000654075">
    <property type="component" value="Unassembled WGS sequence"/>
</dbReference>
<name>A0A813GAA5_POLGL</name>
<dbReference type="EMBL" id="CAJNNV010027836">
    <property type="protein sequence ID" value="CAE8621862.1"/>
    <property type="molecule type" value="Genomic_DNA"/>
</dbReference>
<feature type="region of interest" description="Disordered" evidence="2">
    <location>
        <begin position="166"/>
        <end position="188"/>
    </location>
</feature>
<feature type="region of interest" description="Disordered" evidence="2">
    <location>
        <begin position="1"/>
        <end position="23"/>
    </location>
</feature>
<feature type="compositionally biased region" description="Basic and acidic residues" evidence="2">
    <location>
        <begin position="166"/>
        <end position="177"/>
    </location>
</feature>